<proteinExistence type="predicted"/>
<feature type="domain" description="Histidine kinase/HSP90-like ATPase" evidence="1">
    <location>
        <begin position="34"/>
        <end position="132"/>
    </location>
</feature>
<dbReference type="EMBL" id="SNVJ01000006">
    <property type="protein sequence ID" value="MXP63505.1"/>
    <property type="molecule type" value="Genomic_DNA"/>
</dbReference>
<evidence type="ECO:0000313" key="3">
    <source>
        <dbReference type="Proteomes" id="UP000460715"/>
    </source>
</evidence>
<dbReference type="OrthoDB" id="5769716at2"/>
<evidence type="ECO:0000259" key="1">
    <source>
        <dbReference type="SMART" id="SM00387"/>
    </source>
</evidence>
<name>A0A845B9Q9_9PROT</name>
<reference evidence="2 3" key="1">
    <citation type="submission" date="2019-03" db="EMBL/GenBank/DDBJ databases">
        <title>Roseomonas sp. a novel Roseomonas species isolated from Sea whip Gorgonian.</title>
        <authorList>
            <person name="Li F."/>
            <person name="Pan X."/>
            <person name="Huang S."/>
            <person name="Li Z."/>
            <person name="Meng B."/>
        </authorList>
    </citation>
    <scope>NUCLEOTIDE SEQUENCE [LARGE SCALE GENOMIC DNA]</scope>
    <source>
        <strain evidence="2 3">M0104</strain>
    </source>
</reference>
<dbReference type="InterPro" id="IPR036890">
    <property type="entry name" value="HATPase_C_sf"/>
</dbReference>
<sequence length="132" mass="14258">MSGGDLREIRSSDDVVRVRQEVRARAQALGFSLVDQTKIVTAASELARNTLDYGGGGTVRLIELRNGARTGLRLEFEDQGPGIPDTEQALRDGFTSGRGLGLGLGGARRLSNEFELVSQLGQGTRVSITRWK</sequence>
<organism evidence="2 3">
    <name type="scientific">Teichococcus coralli</name>
    <dbReference type="NCBI Taxonomy" id="2545983"/>
    <lineage>
        <taxon>Bacteria</taxon>
        <taxon>Pseudomonadati</taxon>
        <taxon>Pseudomonadota</taxon>
        <taxon>Alphaproteobacteria</taxon>
        <taxon>Acetobacterales</taxon>
        <taxon>Roseomonadaceae</taxon>
        <taxon>Roseomonas</taxon>
    </lineage>
</organism>
<comment type="caution">
    <text evidence="2">The sequence shown here is derived from an EMBL/GenBank/DDBJ whole genome shotgun (WGS) entry which is preliminary data.</text>
</comment>
<keyword evidence="3" id="KW-1185">Reference proteome</keyword>
<gene>
    <name evidence="2" type="ORF">E0493_09105</name>
</gene>
<protein>
    <submittedName>
        <fullName evidence="2">Anti-sigma regulatory factor</fullName>
    </submittedName>
</protein>
<evidence type="ECO:0000313" key="2">
    <source>
        <dbReference type="EMBL" id="MXP63505.1"/>
    </source>
</evidence>
<dbReference type="CDD" id="cd16934">
    <property type="entry name" value="HATPase_RsbT-like"/>
    <property type="match status" value="1"/>
</dbReference>
<accession>A0A845B9Q9</accession>
<dbReference type="Gene3D" id="3.30.565.10">
    <property type="entry name" value="Histidine kinase-like ATPase, C-terminal domain"/>
    <property type="match status" value="1"/>
</dbReference>
<dbReference type="Pfam" id="PF02518">
    <property type="entry name" value="HATPase_c"/>
    <property type="match status" value="1"/>
</dbReference>
<dbReference type="AlphaFoldDB" id="A0A845B9Q9"/>
<dbReference type="Proteomes" id="UP000460715">
    <property type="component" value="Unassembled WGS sequence"/>
</dbReference>
<dbReference type="RefSeq" id="WP_160936629.1">
    <property type="nucleotide sequence ID" value="NZ_SNVJ01000006.1"/>
</dbReference>
<dbReference type="SMART" id="SM00387">
    <property type="entry name" value="HATPase_c"/>
    <property type="match status" value="1"/>
</dbReference>
<dbReference type="SUPFAM" id="SSF55874">
    <property type="entry name" value="ATPase domain of HSP90 chaperone/DNA topoisomerase II/histidine kinase"/>
    <property type="match status" value="1"/>
</dbReference>
<dbReference type="InterPro" id="IPR003594">
    <property type="entry name" value="HATPase_dom"/>
</dbReference>